<name>A0A840CT69_9BACT</name>
<gene>
    <name evidence="1" type="ORF">GGR21_001627</name>
</gene>
<sequence length="209" mass="23672">MKLILLILSLVSPANSEFKLQNGDLIFQEDCSAKTDNTIKEVTSSIGDYRFIHVGIVYIDEKGETYVIEATRPKVAVTLLNEYLYPKDSRECFPRSVVGRLKNEYQSLIPVAIDEAMKLVGKDYDDGFILDNDKYYCSELIYDILLKANKGKAVFPLNVMTFKSPETGEITKGWTEYFAKYGLHVPEGELGINPGAMSRSEVIDIIHYY</sequence>
<organism evidence="1 2">
    <name type="scientific">Dysgonomonas hofstadii</name>
    <dbReference type="NCBI Taxonomy" id="637886"/>
    <lineage>
        <taxon>Bacteria</taxon>
        <taxon>Pseudomonadati</taxon>
        <taxon>Bacteroidota</taxon>
        <taxon>Bacteroidia</taxon>
        <taxon>Bacteroidales</taxon>
        <taxon>Dysgonomonadaceae</taxon>
        <taxon>Dysgonomonas</taxon>
    </lineage>
</organism>
<comment type="caution">
    <text evidence="1">The sequence shown here is derived from an EMBL/GenBank/DDBJ whole genome shotgun (WGS) entry which is preliminary data.</text>
</comment>
<proteinExistence type="predicted"/>
<dbReference type="Proteomes" id="UP000555103">
    <property type="component" value="Unassembled WGS sequence"/>
</dbReference>
<dbReference type="InterPro" id="IPR024453">
    <property type="entry name" value="Peptidase_C92"/>
</dbReference>
<dbReference type="SUPFAM" id="SSF54001">
    <property type="entry name" value="Cysteine proteinases"/>
    <property type="match status" value="1"/>
</dbReference>
<accession>A0A840CT69</accession>
<dbReference type="EMBL" id="JACIEP010000005">
    <property type="protein sequence ID" value="MBB4035732.1"/>
    <property type="molecule type" value="Genomic_DNA"/>
</dbReference>
<dbReference type="Gene3D" id="3.90.1720.10">
    <property type="entry name" value="endopeptidase domain like (from Nostoc punctiforme)"/>
    <property type="match status" value="1"/>
</dbReference>
<keyword evidence="2" id="KW-1185">Reference proteome</keyword>
<dbReference type="InterPro" id="IPR038765">
    <property type="entry name" value="Papain-like_cys_pep_sf"/>
</dbReference>
<dbReference type="AlphaFoldDB" id="A0A840CT69"/>
<evidence type="ECO:0008006" key="3">
    <source>
        <dbReference type="Google" id="ProtNLM"/>
    </source>
</evidence>
<reference evidence="1 2" key="1">
    <citation type="submission" date="2020-08" db="EMBL/GenBank/DDBJ databases">
        <title>Genomic Encyclopedia of Type Strains, Phase IV (KMG-IV): sequencing the most valuable type-strain genomes for metagenomic binning, comparative biology and taxonomic classification.</title>
        <authorList>
            <person name="Goeker M."/>
        </authorList>
    </citation>
    <scope>NUCLEOTIDE SEQUENCE [LARGE SCALE GENOMIC DNA]</scope>
    <source>
        <strain evidence="1 2">DSM 104969</strain>
    </source>
</reference>
<dbReference type="Pfam" id="PF05708">
    <property type="entry name" value="Peptidase_C92"/>
    <property type="match status" value="1"/>
</dbReference>
<evidence type="ECO:0000313" key="2">
    <source>
        <dbReference type="Proteomes" id="UP000555103"/>
    </source>
</evidence>
<dbReference type="RefSeq" id="WP_183306663.1">
    <property type="nucleotide sequence ID" value="NZ_JACIEP010000005.1"/>
</dbReference>
<evidence type="ECO:0000313" key="1">
    <source>
        <dbReference type="EMBL" id="MBB4035732.1"/>
    </source>
</evidence>
<protein>
    <recommendedName>
        <fullName evidence="3">Permuted papain-like amidase enzyme, YaeF/YiiX, C92 family</fullName>
    </recommendedName>
</protein>